<protein>
    <recommendedName>
        <fullName evidence="4">Cell division protein FtsL</fullName>
    </recommendedName>
</protein>
<dbReference type="eggNOG" id="ENOG5030YGE">
    <property type="taxonomic scope" value="Bacteria"/>
</dbReference>
<dbReference type="PaxDb" id="289377-HL41_04825"/>
<keyword evidence="1" id="KW-0812">Transmembrane</keyword>
<accession>A0A075WS99</accession>
<organism evidence="2 3">
    <name type="scientific">Thermodesulfobacterium commune DSM 2178</name>
    <dbReference type="NCBI Taxonomy" id="289377"/>
    <lineage>
        <taxon>Bacteria</taxon>
        <taxon>Pseudomonadati</taxon>
        <taxon>Thermodesulfobacteriota</taxon>
        <taxon>Thermodesulfobacteria</taxon>
        <taxon>Thermodesulfobacteriales</taxon>
        <taxon>Thermodesulfobacteriaceae</taxon>
        <taxon>Thermodesulfobacterium</taxon>
    </lineage>
</organism>
<name>A0A075WS99_9BACT</name>
<evidence type="ECO:0000313" key="2">
    <source>
        <dbReference type="EMBL" id="AIH04139.1"/>
    </source>
</evidence>
<dbReference type="HOGENOM" id="CLU_2107842_0_0_0"/>
<keyword evidence="1" id="KW-1133">Transmembrane helix</keyword>
<dbReference type="KEGG" id="tcm:HL41_04825"/>
<dbReference type="EMBL" id="CP008796">
    <property type="protein sequence ID" value="AIH04139.1"/>
    <property type="molecule type" value="Genomic_DNA"/>
</dbReference>
<evidence type="ECO:0008006" key="4">
    <source>
        <dbReference type="Google" id="ProtNLM"/>
    </source>
</evidence>
<dbReference type="RefSeq" id="WP_038060627.1">
    <property type="nucleotide sequence ID" value="NZ_CP008796.1"/>
</dbReference>
<keyword evidence="1" id="KW-0472">Membrane</keyword>
<sequence>MIANKTLVYKPHLDRRVNQDSSSQKKNVAKFCFKEWIKQLAFNTALILTTVLLFVMSVATAYKTYVWIKLKVEKHQLLNKNKELKNQFYSLTSREIVLEKAKKLGLRPPQNGDYIFLR</sequence>
<reference evidence="2 3" key="1">
    <citation type="journal article" date="2015" name="Genome Announc.">
        <title>Genome Sequence of a Sulfate-Reducing Thermophilic Bacterium, Thermodesulfobacterium commune DSM 2178T (Phylum Thermodesulfobacteria).</title>
        <authorList>
            <person name="Bhatnagar S."/>
            <person name="Badger J.H."/>
            <person name="Madupu R."/>
            <person name="Khouri H.M."/>
            <person name="O'Connor E.M."/>
            <person name="Robb F.T."/>
            <person name="Ward N.L."/>
            <person name="Eisen J.A."/>
        </authorList>
    </citation>
    <scope>NUCLEOTIDE SEQUENCE [LARGE SCALE GENOMIC DNA]</scope>
    <source>
        <strain evidence="2 3">DSM 2178</strain>
    </source>
</reference>
<evidence type="ECO:0000256" key="1">
    <source>
        <dbReference type="SAM" id="Phobius"/>
    </source>
</evidence>
<keyword evidence="3" id="KW-1185">Reference proteome</keyword>
<dbReference type="Proteomes" id="UP000028481">
    <property type="component" value="Chromosome"/>
</dbReference>
<dbReference type="OrthoDB" id="9808840at2"/>
<evidence type="ECO:0000313" key="3">
    <source>
        <dbReference type="Proteomes" id="UP000028481"/>
    </source>
</evidence>
<gene>
    <name evidence="2" type="ORF">HL41_04825</name>
</gene>
<feature type="transmembrane region" description="Helical" evidence="1">
    <location>
        <begin position="40"/>
        <end position="62"/>
    </location>
</feature>
<dbReference type="STRING" id="289377.HL41_04825"/>
<dbReference type="AlphaFoldDB" id="A0A075WS99"/>
<proteinExistence type="predicted"/>